<dbReference type="AlphaFoldDB" id="A0A5C1NEX6"/>
<evidence type="ECO:0000259" key="4">
    <source>
        <dbReference type="Pfam" id="PF03446"/>
    </source>
</evidence>
<accession>A0A5C1NEX6</accession>
<dbReference type="PIRSF" id="PIRSF000103">
    <property type="entry name" value="HIBADH"/>
    <property type="match status" value="1"/>
</dbReference>
<dbReference type="EMBL" id="CP038437">
    <property type="protein sequence ID" value="QEM81430.1"/>
    <property type="molecule type" value="Genomic_DNA"/>
</dbReference>
<feature type="active site" evidence="3">
    <location>
        <position position="175"/>
    </location>
</feature>
<dbReference type="PANTHER" id="PTHR43060:SF15">
    <property type="entry name" value="3-HYDROXYISOBUTYRATE DEHYDROGENASE-LIKE 1, MITOCHONDRIAL-RELATED"/>
    <property type="match status" value="1"/>
</dbReference>
<evidence type="ECO:0000256" key="1">
    <source>
        <dbReference type="ARBA" id="ARBA00023002"/>
    </source>
</evidence>
<name>A0A5C1NEX6_9GAMM</name>
<gene>
    <name evidence="6" type="ORF">E4T21_07650</name>
</gene>
<dbReference type="Gene3D" id="1.10.1040.10">
    <property type="entry name" value="N-(1-d-carboxylethyl)-l-norvaline Dehydrogenase, domain 2"/>
    <property type="match status" value="1"/>
</dbReference>
<feature type="domain" description="6-phosphogluconate dehydrogenase NADP-binding" evidence="4">
    <location>
        <begin position="6"/>
        <end position="166"/>
    </location>
</feature>
<dbReference type="InterPro" id="IPR008927">
    <property type="entry name" value="6-PGluconate_DH-like_C_sf"/>
</dbReference>
<dbReference type="SUPFAM" id="SSF51735">
    <property type="entry name" value="NAD(P)-binding Rossmann-fold domains"/>
    <property type="match status" value="1"/>
</dbReference>
<dbReference type="KEGG" id="hbh:E4T21_07650"/>
<dbReference type="Pfam" id="PF03446">
    <property type="entry name" value="NAD_binding_2"/>
    <property type="match status" value="1"/>
</dbReference>
<dbReference type="GO" id="GO:0050661">
    <property type="term" value="F:NADP binding"/>
    <property type="evidence" value="ECO:0007669"/>
    <property type="project" value="InterPro"/>
</dbReference>
<dbReference type="InterPro" id="IPR029154">
    <property type="entry name" value="HIBADH-like_NADP-bd"/>
</dbReference>
<dbReference type="InterPro" id="IPR006115">
    <property type="entry name" value="6PGDH_NADP-bd"/>
</dbReference>
<evidence type="ECO:0000313" key="7">
    <source>
        <dbReference type="Proteomes" id="UP000324285"/>
    </source>
</evidence>
<evidence type="ECO:0000259" key="5">
    <source>
        <dbReference type="Pfam" id="PF14833"/>
    </source>
</evidence>
<protein>
    <submittedName>
        <fullName evidence="6">NAD(P)-dependent oxidoreductase</fullName>
    </submittedName>
</protein>
<dbReference type="RefSeq" id="WP_149284441.1">
    <property type="nucleotide sequence ID" value="NZ_CP038437.2"/>
</dbReference>
<dbReference type="OrthoDB" id="9786703at2"/>
<evidence type="ECO:0000256" key="3">
    <source>
        <dbReference type="PIRSR" id="PIRSR000103-1"/>
    </source>
</evidence>
<dbReference type="InterPro" id="IPR013328">
    <property type="entry name" value="6PGD_dom2"/>
</dbReference>
<evidence type="ECO:0000313" key="6">
    <source>
        <dbReference type="EMBL" id="QEM81430.1"/>
    </source>
</evidence>
<dbReference type="PANTHER" id="PTHR43060">
    <property type="entry name" value="3-HYDROXYISOBUTYRATE DEHYDROGENASE-LIKE 1, MITOCHONDRIAL-RELATED"/>
    <property type="match status" value="1"/>
</dbReference>
<dbReference type="Pfam" id="PF14833">
    <property type="entry name" value="NAD_binding_11"/>
    <property type="match status" value="1"/>
</dbReference>
<dbReference type="InterPro" id="IPR036291">
    <property type="entry name" value="NAD(P)-bd_dom_sf"/>
</dbReference>
<dbReference type="SUPFAM" id="SSF48179">
    <property type="entry name" value="6-phosphogluconate dehydrogenase C-terminal domain-like"/>
    <property type="match status" value="1"/>
</dbReference>
<dbReference type="Proteomes" id="UP000324285">
    <property type="component" value="Chromosome"/>
</dbReference>
<reference evidence="6" key="1">
    <citation type="submission" date="2021-02" db="EMBL/GenBank/DDBJ databases">
        <title>Strain Y2R2, a novel species of the genus Halomonas.</title>
        <authorList>
            <person name="Huang H."/>
        </authorList>
    </citation>
    <scope>NUCLEOTIDE SEQUENCE</scope>
    <source>
        <strain evidence="6">Y2R2</strain>
    </source>
</reference>
<organism evidence="6 7">
    <name type="scientific">Halomonas binhaiensis</name>
    <dbReference type="NCBI Taxonomy" id="2562282"/>
    <lineage>
        <taxon>Bacteria</taxon>
        <taxon>Pseudomonadati</taxon>
        <taxon>Pseudomonadota</taxon>
        <taxon>Gammaproteobacteria</taxon>
        <taxon>Oceanospirillales</taxon>
        <taxon>Halomonadaceae</taxon>
        <taxon>Halomonas</taxon>
    </lineage>
</organism>
<keyword evidence="1" id="KW-0560">Oxidoreductase</keyword>
<dbReference type="Gene3D" id="3.40.50.720">
    <property type="entry name" value="NAD(P)-binding Rossmann-like Domain"/>
    <property type="match status" value="1"/>
</dbReference>
<feature type="domain" description="3-hydroxyisobutyrate dehydrogenase-like NAD-binding" evidence="5">
    <location>
        <begin position="169"/>
        <end position="289"/>
    </location>
</feature>
<dbReference type="InterPro" id="IPR015815">
    <property type="entry name" value="HIBADH-related"/>
</dbReference>
<evidence type="ECO:0000256" key="2">
    <source>
        <dbReference type="ARBA" id="ARBA00023027"/>
    </source>
</evidence>
<dbReference type="GO" id="GO:0016491">
    <property type="term" value="F:oxidoreductase activity"/>
    <property type="evidence" value="ECO:0007669"/>
    <property type="project" value="UniProtKB-KW"/>
</dbReference>
<keyword evidence="7" id="KW-1185">Reference proteome</keyword>
<proteinExistence type="predicted"/>
<sequence length="308" mass="32078">MSQPRLGFLGIGLMGDPMTRRLAQAGFELVVWNRSRDKAEQVAREAHASVARSIAELVENVDVVLLCLANTDVVREVVMGPGGIMESAREGLLVIDLSSSDPAATRDMAAELKARTGVSWVDSPVSGGVAGAEAGTLAIMCGGEAADVEVARPILAPLAARITHMGDVGAGQATKVCNQMIVGCAAAVIAEVVALAEASGVDATRLSEALAGGFADSTPFRMLAPRMATRDFADPKWHLRTLLKDLDMAVAQSHREVSATPMTGLAAQIMRNHVAKGHGEHDPSTLISAYREDSVSGSSATSQGKNSP</sequence>
<dbReference type="GO" id="GO:0051287">
    <property type="term" value="F:NAD binding"/>
    <property type="evidence" value="ECO:0007669"/>
    <property type="project" value="InterPro"/>
</dbReference>
<keyword evidence="2" id="KW-0520">NAD</keyword>